<comment type="caution">
    <text evidence="2">The sequence shown here is derived from an EMBL/GenBank/DDBJ whole genome shotgun (WGS) entry which is preliminary data.</text>
</comment>
<dbReference type="PROSITE" id="PS50026">
    <property type="entry name" value="EGF_3"/>
    <property type="match status" value="1"/>
</dbReference>
<dbReference type="OrthoDB" id="406800at2759"/>
<evidence type="ECO:0000313" key="3">
    <source>
        <dbReference type="Proteomes" id="UP000749559"/>
    </source>
</evidence>
<feature type="disulfide bond" evidence="1">
    <location>
        <begin position="158"/>
        <end position="175"/>
    </location>
</feature>
<dbReference type="EMBL" id="CAIIXF020000002">
    <property type="protein sequence ID" value="CAH1778172.1"/>
    <property type="molecule type" value="Genomic_DNA"/>
</dbReference>
<organism evidence="2 3">
    <name type="scientific">Owenia fusiformis</name>
    <name type="common">Polychaete worm</name>
    <dbReference type="NCBI Taxonomy" id="6347"/>
    <lineage>
        <taxon>Eukaryota</taxon>
        <taxon>Metazoa</taxon>
        <taxon>Spiralia</taxon>
        <taxon>Lophotrochozoa</taxon>
        <taxon>Annelida</taxon>
        <taxon>Polychaeta</taxon>
        <taxon>Sedentaria</taxon>
        <taxon>Canalipalpata</taxon>
        <taxon>Sabellida</taxon>
        <taxon>Oweniida</taxon>
        <taxon>Oweniidae</taxon>
        <taxon>Owenia</taxon>
    </lineage>
</organism>
<name>A0A8J1TK03_OWEFU</name>
<dbReference type="PROSITE" id="PS00022">
    <property type="entry name" value="EGF_1"/>
    <property type="match status" value="1"/>
</dbReference>
<dbReference type="Gene3D" id="2.10.25.10">
    <property type="entry name" value="Laminin"/>
    <property type="match status" value="1"/>
</dbReference>
<keyword evidence="3" id="KW-1185">Reference proteome</keyword>
<sequence length="246" mass="27802">MDLLRKCVLVLVMGYQLTKACHHNHTCPFAIFTCNGDTIIFDCELSANDIHPESVQFQFETGSEEKLCTIERGSIPPPDPDKHGQYFVKMEATYARGREHAEKCQIEAEVRETVVVATAPNTGRIRFRVPPCRSDEPPMSFLAEPIYDEPLPFKQCLCKNRGKCVRDENGVRVDCKCKRRFTGERCELPRSEYRLPCRRPAKNPSGAIIWCGEEPRQQCPDNTFCAMIPGQGYGVCCPLSRVRGPG</sequence>
<accession>A0A8J1TK03</accession>
<keyword evidence="1" id="KW-1015">Disulfide bond</keyword>
<protein>
    <submittedName>
        <fullName evidence="2">Uncharacterized protein</fullName>
    </submittedName>
</protein>
<comment type="caution">
    <text evidence="1">Lacks conserved residue(s) required for the propagation of feature annotation.</text>
</comment>
<dbReference type="Proteomes" id="UP000749559">
    <property type="component" value="Unassembled WGS sequence"/>
</dbReference>
<feature type="disulfide bond" evidence="1">
    <location>
        <begin position="177"/>
        <end position="186"/>
    </location>
</feature>
<evidence type="ECO:0000256" key="1">
    <source>
        <dbReference type="PROSITE-ProRule" id="PRU00076"/>
    </source>
</evidence>
<evidence type="ECO:0000313" key="2">
    <source>
        <dbReference type="EMBL" id="CAH1778172.1"/>
    </source>
</evidence>
<dbReference type="AlphaFoldDB" id="A0A8J1TK03"/>
<dbReference type="SUPFAM" id="SSF57196">
    <property type="entry name" value="EGF/Laminin"/>
    <property type="match status" value="1"/>
</dbReference>
<gene>
    <name evidence="2" type="ORF">OFUS_LOCUS5132</name>
</gene>
<keyword evidence="1" id="KW-0245">EGF-like domain</keyword>
<reference evidence="2" key="1">
    <citation type="submission" date="2022-03" db="EMBL/GenBank/DDBJ databases">
        <authorList>
            <person name="Martin C."/>
        </authorList>
    </citation>
    <scope>NUCLEOTIDE SEQUENCE</scope>
</reference>
<dbReference type="InterPro" id="IPR000742">
    <property type="entry name" value="EGF"/>
</dbReference>
<proteinExistence type="predicted"/>